<reference evidence="2" key="1">
    <citation type="submission" date="2014-07" db="EMBL/GenBank/DDBJ databases">
        <authorList>
            <person name="Urmite Genomes Urmite Genomes"/>
        </authorList>
    </citation>
    <scope>NUCLEOTIDE SEQUENCE</scope>
    <source>
        <strain evidence="2">11W110_air</strain>
    </source>
</reference>
<dbReference type="SUPFAM" id="SSF53254">
    <property type="entry name" value="Phosphoglycerate mutase-like"/>
    <property type="match status" value="1"/>
</dbReference>
<dbReference type="SMART" id="SM00855">
    <property type="entry name" value="PGAM"/>
    <property type="match status" value="1"/>
</dbReference>
<accession>A0A078MLT8</accession>
<feature type="binding site" evidence="1">
    <location>
        <begin position="41"/>
        <end position="42"/>
    </location>
    <ligand>
        <name>substrate</name>
    </ligand>
</feature>
<dbReference type="CDD" id="cd07067">
    <property type="entry name" value="HP_PGM_like"/>
    <property type="match status" value="1"/>
</dbReference>
<dbReference type="GO" id="GO:0101006">
    <property type="term" value="F:protein histidine phosphatase activity"/>
    <property type="evidence" value="ECO:0007669"/>
    <property type="project" value="TreeGrafter"/>
</dbReference>
<dbReference type="InterPro" id="IPR050275">
    <property type="entry name" value="PGM_Phosphatase"/>
</dbReference>
<dbReference type="PANTHER" id="PTHR48100">
    <property type="entry name" value="BROAD-SPECIFICITY PHOSPHATASE YOR283W-RELATED"/>
    <property type="match status" value="1"/>
</dbReference>
<feature type="binding site" evidence="1">
    <location>
        <position position="78"/>
    </location>
    <ligand>
        <name>substrate</name>
    </ligand>
</feature>
<dbReference type="EMBL" id="LN483070">
    <property type="protein sequence ID" value="CEA07234.1"/>
    <property type="molecule type" value="Genomic_DNA"/>
</dbReference>
<proteinExistence type="predicted"/>
<dbReference type="Gene3D" id="3.40.50.1240">
    <property type="entry name" value="Phosphoglycerate mutase-like"/>
    <property type="match status" value="1"/>
</dbReference>
<dbReference type="InterPro" id="IPR013078">
    <property type="entry name" value="His_Pase_superF_clade-1"/>
</dbReference>
<dbReference type="InterPro" id="IPR029033">
    <property type="entry name" value="His_PPase_superfam"/>
</dbReference>
<dbReference type="AlphaFoldDB" id="A0A078MLT8"/>
<gene>
    <name evidence="2" type="primary">cobC_1</name>
    <name evidence="2" type="ORF">BN1051_00546</name>
</gene>
<protein>
    <submittedName>
        <fullName evidence="2">Alpha-ribazole phosphatase</fullName>
    </submittedName>
</protein>
<organism evidence="2">
    <name type="scientific">Arthrobacter saudimassiliensis</name>
    <dbReference type="NCBI Taxonomy" id="1461584"/>
    <lineage>
        <taxon>Bacteria</taxon>
        <taxon>Bacillati</taxon>
        <taxon>Actinomycetota</taxon>
        <taxon>Actinomycetes</taxon>
        <taxon>Micrococcales</taxon>
        <taxon>Micrococcaceae</taxon>
        <taxon>Arthrobacter</taxon>
    </lineage>
</organism>
<sequence>MEAPQDLGPAVPDLTPSGTRLPMLWLLRHGETEWSRDGRYTGLTDIPLTDAGEAQARAAGRKIGDVVFDRVLTSPLGRARRTAELAGYPGGQVVPHAHEWDYGNNEGRSSRTVREENPGYLIWNDGAPGGESLEQIAARADRIISDVQAGCGTAMDRDPEAVPVERVLLVAHGHFLRVLAARWLGLPAAAGRHFVLGTAAVCILGWDKRTPAVVRWNS</sequence>
<dbReference type="GO" id="GO:0070297">
    <property type="term" value="P:regulation of phosphorelay signal transduction system"/>
    <property type="evidence" value="ECO:0007669"/>
    <property type="project" value="TreeGrafter"/>
</dbReference>
<dbReference type="PANTHER" id="PTHR48100:SF15">
    <property type="entry name" value="SEDOHEPTULOSE 1,7-BISPHOSPHATASE"/>
    <property type="match status" value="1"/>
</dbReference>
<dbReference type="PATRIC" id="fig|1461584.3.peg.536"/>
<evidence type="ECO:0000256" key="1">
    <source>
        <dbReference type="PIRSR" id="PIRSR613078-2"/>
    </source>
</evidence>
<evidence type="ECO:0000313" key="2">
    <source>
        <dbReference type="EMBL" id="CEA07234.1"/>
    </source>
</evidence>
<dbReference type="Pfam" id="PF00300">
    <property type="entry name" value="His_Phos_1"/>
    <property type="match status" value="1"/>
</dbReference>
<name>A0A078MLT8_9MICC</name>